<reference evidence="4" key="1">
    <citation type="submission" date="2020-11" db="EMBL/GenBank/DDBJ databases">
        <authorList>
            <consortium name="DOE Joint Genome Institute"/>
            <person name="Ahrendt S."/>
            <person name="Riley R."/>
            <person name="Andreopoulos W."/>
            <person name="LaButti K."/>
            <person name="Pangilinan J."/>
            <person name="Ruiz-duenas F.J."/>
            <person name="Barrasa J.M."/>
            <person name="Sanchez-Garcia M."/>
            <person name="Camarero S."/>
            <person name="Miyauchi S."/>
            <person name="Serrano A."/>
            <person name="Linde D."/>
            <person name="Babiker R."/>
            <person name="Drula E."/>
            <person name="Ayuso-Fernandez I."/>
            <person name="Pacheco R."/>
            <person name="Padilla G."/>
            <person name="Ferreira P."/>
            <person name="Barriuso J."/>
            <person name="Kellner H."/>
            <person name="Castanera R."/>
            <person name="Alfaro M."/>
            <person name="Ramirez L."/>
            <person name="Pisabarro A.G."/>
            <person name="Kuo A."/>
            <person name="Tritt A."/>
            <person name="Lipzen A."/>
            <person name="He G."/>
            <person name="Yan M."/>
            <person name="Ng V."/>
            <person name="Cullen D."/>
            <person name="Martin F."/>
            <person name="Rosso M.-N."/>
            <person name="Henrissat B."/>
            <person name="Hibbett D."/>
            <person name="Martinez A.T."/>
            <person name="Grigoriev I.V."/>
        </authorList>
    </citation>
    <scope>NUCLEOTIDE SEQUENCE</scope>
    <source>
        <strain evidence="4">AH 44721</strain>
    </source>
</reference>
<protein>
    <recommendedName>
        <fullName evidence="3">Protein CPL1-like domain-containing protein</fullName>
    </recommendedName>
</protein>
<dbReference type="Pfam" id="PF21671">
    <property type="entry name" value="CPL1-like"/>
    <property type="match status" value="1"/>
</dbReference>
<dbReference type="InterPro" id="IPR048661">
    <property type="entry name" value="CPL1-like"/>
</dbReference>
<keyword evidence="2" id="KW-0732">Signal</keyword>
<dbReference type="EMBL" id="JADNYJ010000277">
    <property type="protein sequence ID" value="KAF8872139.1"/>
    <property type="molecule type" value="Genomic_DNA"/>
</dbReference>
<evidence type="ECO:0000313" key="5">
    <source>
        <dbReference type="Proteomes" id="UP000724874"/>
    </source>
</evidence>
<gene>
    <name evidence="4" type="ORF">CPB84DRAFT_1818103</name>
</gene>
<dbReference type="InterPro" id="IPR038955">
    <property type="entry name" value="PriA/CPL1_fungi"/>
</dbReference>
<accession>A0A9P5N8D6</accession>
<evidence type="ECO:0000313" key="4">
    <source>
        <dbReference type="EMBL" id="KAF8872139.1"/>
    </source>
</evidence>
<dbReference type="PANTHER" id="PTHR35192">
    <property type="entry name" value="PROTEIN, PUTATIVE-RELATED"/>
    <property type="match status" value="1"/>
</dbReference>
<proteinExistence type="predicted"/>
<dbReference type="Proteomes" id="UP000724874">
    <property type="component" value="Unassembled WGS sequence"/>
</dbReference>
<comment type="caution">
    <text evidence="4">The sequence shown here is derived from an EMBL/GenBank/DDBJ whole genome shotgun (WGS) entry which is preliminary data.</text>
</comment>
<name>A0A9P5N8D6_GYMJU</name>
<feature type="region of interest" description="Disordered" evidence="1">
    <location>
        <begin position="105"/>
        <end position="131"/>
    </location>
</feature>
<feature type="domain" description="Protein CPL1-like" evidence="3">
    <location>
        <begin position="164"/>
        <end position="223"/>
    </location>
</feature>
<dbReference type="AlphaFoldDB" id="A0A9P5N8D6"/>
<dbReference type="PANTHER" id="PTHR35192:SF2">
    <property type="entry name" value="APPLE DOMAIN-CONTAINING PROTEIN"/>
    <property type="match status" value="1"/>
</dbReference>
<feature type="signal peptide" evidence="2">
    <location>
        <begin position="1"/>
        <end position="19"/>
    </location>
</feature>
<feature type="chain" id="PRO_5040286981" description="Protein CPL1-like domain-containing protein" evidence="2">
    <location>
        <begin position="20"/>
        <end position="225"/>
    </location>
</feature>
<dbReference type="OrthoDB" id="439917at2759"/>
<sequence length="225" mass="23855">MQLKIVLTVLAALAPLAASTSVGSKGSNSCKSNEFWYEDRSCCLPNGGPTSPPNPPKGSQCPPTSHYWDDKQACCVPRHQPPPDCPPPQCNKGWDWYSSLHQCKPTSTPSTTPSIPKPSSKPYGGNNNNNHYSNNHKRTTHKARTSLCPAGLDACPVSGLTGDYECLDTSSELESCGGCTTLGQGQDCTAIKDAWNVGCDRGSCVVYTCAGGFKLSPDAKSCVPL</sequence>
<evidence type="ECO:0000259" key="3">
    <source>
        <dbReference type="Pfam" id="PF21671"/>
    </source>
</evidence>
<organism evidence="4 5">
    <name type="scientific">Gymnopilus junonius</name>
    <name type="common">Spectacular rustgill mushroom</name>
    <name type="synonym">Gymnopilus spectabilis subsp. junonius</name>
    <dbReference type="NCBI Taxonomy" id="109634"/>
    <lineage>
        <taxon>Eukaryota</taxon>
        <taxon>Fungi</taxon>
        <taxon>Dikarya</taxon>
        <taxon>Basidiomycota</taxon>
        <taxon>Agaricomycotina</taxon>
        <taxon>Agaricomycetes</taxon>
        <taxon>Agaricomycetidae</taxon>
        <taxon>Agaricales</taxon>
        <taxon>Agaricineae</taxon>
        <taxon>Hymenogastraceae</taxon>
        <taxon>Gymnopilus</taxon>
    </lineage>
</organism>
<evidence type="ECO:0000256" key="1">
    <source>
        <dbReference type="SAM" id="MobiDB-lite"/>
    </source>
</evidence>
<keyword evidence="5" id="KW-1185">Reference proteome</keyword>
<evidence type="ECO:0000256" key="2">
    <source>
        <dbReference type="SAM" id="SignalP"/>
    </source>
</evidence>